<dbReference type="PROSITE" id="PS01124">
    <property type="entry name" value="HTH_ARAC_FAMILY_2"/>
    <property type="match status" value="1"/>
</dbReference>
<feature type="domain" description="HTH araC/xylS-type" evidence="5">
    <location>
        <begin position="158"/>
        <end position="256"/>
    </location>
</feature>
<evidence type="ECO:0000256" key="4">
    <source>
        <dbReference type="SAM" id="MobiDB-lite"/>
    </source>
</evidence>
<evidence type="ECO:0000259" key="5">
    <source>
        <dbReference type="PROSITE" id="PS01124"/>
    </source>
</evidence>
<dbReference type="SUPFAM" id="SSF46689">
    <property type="entry name" value="Homeodomain-like"/>
    <property type="match status" value="2"/>
</dbReference>
<dbReference type="RefSeq" id="WP_189609937.1">
    <property type="nucleotide sequence ID" value="NZ_BMXR01000007.1"/>
</dbReference>
<accession>A0A918ND80</accession>
<dbReference type="InterPro" id="IPR011051">
    <property type="entry name" value="RmlC_Cupin_sf"/>
</dbReference>
<dbReference type="Gene3D" id="2.60.120.10">
    <property type="entry name" value="Jelly Rolls"/>
    <property type="match status" value="1"/>
</dbReference>
<dbReference type="InterPro" id="IPR018060">
    <property type="entry name" value="HTH_AraC"/>
</dbReference>
<evidence type="ECO:0000256" key="1">
    <source>
        <dbReference type="ARBA" id="ARBA00023015"/>
    </source>
</evidence>
<evidence type="ECO:0000313" key="6">
    <source>
        <dbReference type="EMBL" id="GGX59386.1"/>
    </source>
</evidence>
<comment type="caution">
    <text evidence="6">The sequence shown here is derived from an EMBL/GenBank/DDBJ whole genome shotgun (WGS) entry which is preliminary data.</text>
</comment>
<dbReference type="InterPro" id="IPR009057">
    <property type="entry name" value="Homeodomain-like_sf"/>
</dbReference>
<organism evidence="6 7">
    <name type="scientific">Saccharospirillum salsuginis</name>
    <dbReference type="NCBI Taxonomy" id="418750"/>
    <lineage>
        <taxon>Bacteria</taxon>
        <taxon>Pseudomonadati</taxon>
        <taxon>Pseudomonadota</taxon>
        <taxon>Gammaproteobacteria</taxon>
        <taxon>Oceanospirillales</taxon>
        <taxon>Saccharospirillaceae</taxon>
        <taxon>Saccharospirillum</taxon>
    </lineage>
</organism>
<keyword evidence="1" id="KW-0805">Transcription regulation</keyword>
<dbReference type="EMBL" id="BMXR01000007">
    <property type="protein sequence ID" value="GGX59386.1"/>
    <property type="molecule type" value="Genomic_DNA"/>
</dbReference>
<reference evidence="6" key="1">
    <citation type="journal article" date="2014" name="Int. J. Syst. Evol. Microbiol.">
        <title>Complete genome sequence of Corynebacterium casei LMG S-19264T (=DSM 44701T), isolated from a smear-ripened cheese.</title>
        <authorList>
            <consortium name="US DOE Joint Genome Institute (JGI-PGF)"/>
            <person name="Walter F."/>
            <person name="Albersmeier A."/>
            <person name="Kalinowski J."/>
            <person name="Ruckert C."/>
        </authorList>
    </citation>
    <scope>NUCLEOTIDE SEQUENCE</scope>
    <source>
        <strain evidence="6">KCTC 22169</strain>
    </source>
</reference>
<protein>
    <submittedName>
        <fullName evidence="6">Proline utilization regulator</fullName>
    </submittedName>
</protein>
<evidence type="ECO:0000256" key="3">
    <source>
        <dbReference type="ARBA" id="ARBA00023163"/>
    </source>
</evidence>
<dbReference type="GO" id="GO:0043565">
    <property type="term" value="F:sequence-specific DNA binding"/>
    <property type="evidence" value="ECO:0007669"/>
    <property type="project" value="InterPro"/>
</dbReference>
<evidence type="ECO:0000256" key="2">
    <source>
        <dbReference type="ARBA" id="ARBA00023125"/>
    </source>
</evidence>
<dbReference type="PANTHER" id="PTHR46796:SF10">
    <property type="entry name" value="TRANSCRIPTIONAL ACTIVATOR FEAR"/>
    <property type="match status" value="1"/>
</dbReference>
<dbReference type="InterPro" id="IPR003313">
    <property type="entry name" value="AraC-bd"/>
</dbReference>
<name>A0A918ND80_9GAMM</name>
<dbReference type="InterPro" id="IPR050204">
    <property type="entry name" value="AraC_XylS_family_regulators"/>
</dbReference>
<dbReference type="Gene3D" id="1.10.10.60">
    <property type="entry name" value="Homeodomain-like"/>
    <property type="match status" value="1"/>
</dbReference>
<sequence>MRDAVSKLMRMPQQPDHHHHTHHQLVLGIEGQAVFDLLGGGESRIALGDGCLVPSQCEHQFQGSHANRMLVVNFEPGGVFQNELEREMLQQLFFRPLYISVDAQFCDLLKALAYELHQSGSAAHIQHHIRSLMLYSLYERVVGRQPEAASGHDRLNLTRLDEYIQAHLHEKIQVAQLAELCHMSVSRFHACFRERTRLSPYQYVMKRRVERAAWLLQSTSLPVSEVAGRTGFVSRSSLNVAIKREFDVSPVKLRRD</sequence>
<keyword evidence="3" id="KW-0804">Transcription</keyword>
<dbReference type="PANTHER" id="PTHR46796">
    <property type="entry name" value="HTH-TYPE TRANSCRIPTIONAL ACTIVATOR RHAS-RELATED"/>
    <property type="match status" value="1"/>
</dbReference>
<dbReference type="InterPro" id="IPR014710">
    <property type="entry name" value="RmlC-like_jellyroll"/>
</dbReference>
<reference evidence="6" key="2">
    <citation type="submission" date="2020-09" db="EMBL/GenBank/DDBJ databases">
        <authorList>
            <person name="Sun Q."/>
            <person name="Kim S."/>
        </authorList>
    </citation>
    <scope>NUCLEOTIDE SEQUENCE</scope>
    <source>
        <strain evidence="6">KCTC 22169</strain>
    </source>
</reference>
<keyword evidence="7" id="KW-1185">Reference proteome</keyword>
<dbReference type="GO" id="GO:0003700">
    <property type="term" value="F:DNA-binding transcription factor activity"/>
    <property type="evidence" value="ECO:0007669"/>
    <property type="project" value="InterPro"/>
</dbReference>
<dbReference type="Pfam" id="PF12833">
    <property type="entry name" value="HTH_18"/>
    <property type="match status" value="1"/>
</dbReference>
<proteinExistence type="predicted"/>
<keyword evidence="2" id="KW-0238">DNA-binding</keyword>
<dbReference type="Proteomes" id="UP000626148">
    <property type="component" value="Unassembled WGS sequence"/>
</dbReference>
<dbReference type="Pfam" id="PF02311">
    <property type="entry name" value="AraC_binding"/>
    <property type="match status" value="1"/>
</dbReference>
<evidence type="ECO:0000313" key="7">
    <source>
        <dbReference type="Proteomes" id="UP000626148"/>
    </source>
</evidence>
<feature type="region of interest" description="Disordered" evidence="4">
    <location>
        <begin position="1"/>
        <end position="21"/>
    </location>
</feature>
<dbReference type="SMART" id="SM00342">
    <property type="entry name" value="HTH_ARAC"/>
    <property type="match status" value="1"/>
</dbReference>
<dbReference type="AlphaFoldDB" id="A0A918ND80"/>
<gene>
    <name evidence="6" type="primary">pruR</name>
    <name evidence="6" type="ORF">GCM10007392_29090</name>
</gene>
<dbReference type="SUPFAM" id="SSF51182">
    <property type="entry name" value="RmlC-like cupins"/>
    <property type="match status" value="1"/>
</dbReference>